<organism evidence="4 5">
    <name type="scientific">Pisolithus tinctorius Marx 270</name>
    <dbReference type="NCBI Taxonomy" id="870435"/>
    <lineage>
        <taxon>Eukaryota</taxon>
        <taxon>Fungi</taxon>
        <taxon>Dikarya</taxon>
        <taxon>Basidiomycota</taxon>
        <taxon>Agaricomycotina</taxon>
        <taxon>Agaricomycetes</taxon>
        <taxon>Agaricomycetidae</taxon>
        <taxon>Boletales</taxon>
        <taxon>Sclerodermatineae</taxon>
        <taxon>Pisolithaceae</taxon>
        <taxon>Pisolithus</taxon>
    </lineage>
</organism>
<sequence length="165" mass="17814">TSVIVTILAATVCLHTRSAGVIYFGAGSLACALSAKLAKQAIRQERPVNGRKVSYGMPSTHASACTFFATYAALASIYLPVHPRIHPLLATYAPFVMIPWATLIVLSRVWLGHHTYPQVAAGVTFGICFASIWLRLWVENVGGVRTLGGELERWVVAMMSVVTVT</sequence>
<reference evidence="4 5" key="1">
    <citation type="submission" date="2014-04" db="EMBL/GenBank/DDBJ databases">
        <authorList>
            <consortium name="DOE Joint Genome Institute"/>
            <person name="Kuo A."/>
            <person name="Kohler A."/>
            <person name="Costa M.D."/>
            <person name="Nagy L.G."/>
            <person name="Floudas D."/>
            <person name="Copeland A."/>
            <person name="Barry K.W."/>
            <person name="Cichocki N."/>
            <person name="Veneault-Fourrey C."/>
            <person name="LaButti K."/>
            <person name="Lindquist E.A."/>
            <person name="Lipzen A."/>
            <person name="Lundell T."/>
            <person name="Morin E."/>
            <person name="Murat C."/>
            <person name="Sun H."/>
            <person name="Tunlid A."/>
            <person name="Henrissat B."/>
            <person name="Grigoriev I.V."/>
            <person name="Hibbett D.S."/>
            <person name="Martin F."/>
            <person name="Nordberg H.P."/>
            <person name="Cantor M.N."/>
            <person name="Hua S.X."/>
        </authorList>
    </citation>
    <scope>NUCLEOTIDE SEQUENCE [LARGE SCALE GENOMIC DNA]</scope>
    <source>
        <strain evidence="4 5">Marx 270</strain>
    </source>
</reference>
<dbReference type="InterPro" id="IPR036938">
    <property type="entry name" value="PAP2/HPO_sf"/>
</dbReference>
<feature type="chain" id="PRO_5002179449" description="Phosphatidic acid phosphatase type 2/haloperoxidase domain-containing protein" evidence="2">
    <location>
        <begin position="20"/>
        <end position="165"/>
    </location>
</feature>
<evidence type="ECO:0000313" key="5">
    <source>
        <dbReference type="Proteomes" id="UP000054217"/>
    </source>
</evidence>
<dbReference type="InterPro" id="IPR000326">
    <property type="entry name" value="PAP2/HPO"/>
</dbReference>
<dbReference type="SMART" id="SM00014">
    <property type="entry name" value="acidPPc"/>
    <property type="match status" value="1"/>
</dbReference>
<dbReference type="OrthoDB" id="302705at2759"/>
<feature type="domain" description="Phosphatidic acid phosphatase type 2/haloperoxidase" evidence="3">
    <location>
        <begin position="19"/>
        <end position="134"/>
    </location>
</feature>
<evidence type="ECO:0000313" key="4">
    <source>
        <dbReference type="EMBL" id="KIO13372.1"/>
    </source>
</evidence>
<accession>A0A0C3KV56</accession>
<feature type="transmembrane region" description="Helical" evidence="1">
    <location>
        <begin position="116"/>
        <end position="138"/>
    </location>
</feature>
<dbReference type="EMBL" id="KN831946">
    <property type="protein sequence ID" value="KIO13372.1"/>
    <property type="molecule type" value="Genomic_DNA"/>
</dbReference>
<dbReference type="STRING" id="870435.A0A0C3KV56"/>
<gene>
    <name evidence="4" type="ORF">M404DRAFT_122922</name>
</gene>
<dbReference type="PANTHER" id="PTHR14969">
    <property type="entry name" value="SPHINGOSINE-1-PHOSPHATE PHOSPHOHYDROLASE"/>
    <property type="match status" value="1"/>
</dbReference>
<evidence type="ECO:0000256" key="2">
    <source>
        <dbReference type="SAM" id="SignalP"/>
    </source>
</evidence>
<dbReference type="InParanoid" id="A0A0C3KV56"/>
<feature type="transmembrane region" description="Helical" evidence="1">
    <location>
        <begin position="88"/>
        <end position="110"/>
    </location>
</feature>
<evidence type="ECO:0000259" key="3">
    <source>
        <dbReference type="SMART" id="SM00014"/>
    </source>
</evidence>
<keyword evidence="2" id="KW-0732">Signal</keyword>
<dbReference type="Pfam" id="PF01569">
    <property type="entry name" value="PAP2"/>
    <property type="match status" value="1"/>
</dbReference>
<protein>
    <recommendedName>
        <fullName evidence="3">Phosphatidic acid phosphatase type 2/haloperoxidase domain-containing protein</fullName>
    </recommendedName>
</protein>
<feature type="non-terminal residue" evidence="4">
    <location>
        <position position="1"/>
    </location>
</feature>
<keyword evidence="1" id="KW-1133">Transmembrane helix</keyword>
<keyword evidence="5" id="KW-1185">Reference proteome</keyword>
<dbReference type="PANTHER" id="PTHR14969:SF13">
    <property type="entry name" value="AT30094P"/>
    <property type="match status" value="1"/>
</dbReference>
<dbReference type="HOGENOM" id="CLU_118210_0_0_1"/>
<dbReference type="Proteomes" id="UP000054217">
    <property type="component" value="Unassembled WGS sequence"/>
</dbReference>
<dbReference type="SUPFAM" id="SSF48317">
    <property type="entry name" value="Acid phosphatase/Vanadium-dependent haloperoxidase"/>
    <property type="match status" value="1"/>
</dbReference>
<evidence type="ECO:0000256" key="1">
    <source>
        <dbReference type="SAM" id="Phobius"/>
    </source>
</evidence>
<keyword evidence="1" id="KW-0812">Transmembrane</keyword>
<keyword evidence="1" id="KW-0472">Membrane</keyword>
<name>A0A0C3KV56_PISTI</name>
<dbReference type="AlphaFoldDB" id="A0A0C3KV56"/>
<dbReference type="Gene3D" id="1.20.144.10">
    <property type="entry name" value="Phosphatidic acid phosphatase type 2/haloperoxidase"/>
    <property type="match status" value="1"/>
</dbReference>
<feature type="signal peptide" evidence="2">
    <location>
        <begin position="1"/>
        <end position="19"/>
    </location>
</feature>
<dbReference type="GO" id="GO:0042392">
    <property type="term" value="F:sphingosine-1-phosphate phosphatase activity"/>
    <property type="evidence" value="ECO:0007669"/>
    <property type="project" value="TreeGrafter"/>
</dbReference>
<reference evidence="5" key="2">
    <citation type="submission" date="2015-01" db="EMBL/GenBank/DDBJ databases">
        <title>Evolutionary Origins and Diversification of the Mycorrhizal Mutualists.</title>
        <authorList>
            <consortium name="DOE Joint Genome Institute"/>
            <consortium name="Mycorrhizal Genomics Consortium"/>
            <person name="Kohler A."/>
            <person name="Kuo A."/>
            <person name="Nagy L.G."/>
            <person name="Floudas D."/>
            <person name="Copeland A."/>
            <person name="Barry K.W."/>
            <person name="Cichocki N."/>
            <person name="Veneault-Fourrey C."/>
            <person name="LaButti K."/>
            <person name="Lindquist E.A."/>
            <person name="Lipzen A."/>
            <person name="Lundell T."/>
            <person name="Morin E."/>
            <person name="Murat C."/>
            <person name="Riley R."/>
            <person name="Ohm R."/>
            <person name="Sun H."/>
            <person name="Tunlid A."/>
            <person name="Henrissat B."/>
            <person name="Grigoriev I.V."/>
            <person name="Hibbett D.S."/>
            <person name="Martin F."/>
        </authorList>
    </citation>
    <scope>NUCLEOTIDE SEQUENCE [LARGE SCALE GENOMIC DNA]</scope>
    <source>
        <strain evidence="5">Marx 270</strain>
    </source>
</reference>
<proteinExistence type="predicted"/>
<feature type="transmembrane region" description="Helical" evidence="1">
    <location>
        <begin position="61"/>
        <end position="81"/>
    </location>
</feature>